<proteinExistence type="predicted"/>
<organism evidence="2 3">
    <name type="scientific">Salix brachista</name>
    <dbReference type="NCBI Taxonomy" id="2182728"/>
    <lineage>
        <taxon>Eukaryota</taxon>
        <taxon>Viridiplantae</taxon>
        <taxon>Streptophyta</taxon>
        <taxon>Embryophyta</taxon>
        <taxon>Tracheophyta</taxon>
        <taxon>Spermatophyta</taxon>
        <taxon>Magnoliopsida</taxon>
        <taxon>eudicotyledons</taxon>
        <taxon>Gunneridae</taxon>
        <taxon>Pentapetalae</taxon>
        <taxon>rosids</taxon>
        <taxon>fabids</taxon>
        <taxon>Malpighiales</taxon>
        <taxon>Salicaceae</taxon>
        <taxon>Saliceae</taxon>
        <taxon>Salix</taxon>
    </lineage>
</organism>
<gene>
    <name evidence="2" type="ORF">DKX38_014909</name>
</gene>
<dbReference type="GO" id="GO:0003755">
    <property type="term" value="F:peptidyl-prolyl cis-trans isomerase activity"/>
    <property type="evidence" value="ECO:0007669"/>
    <property type="project" value="InterPro"/>
</dbReference>
<evidence type="ECO:0000313" key="3">
    <source>
        <dbReference type="Proteomes" id="UP000326939"/>
    </source>
</evidence>
<comment type="caution">
    <text evidence="2">The sequence shown here is derived from an EMBL/GenBank/DDBJ whole genome shotgun (WGS) entry which is preliminary data.</text>
</comment>
<name>A0A5N5L5Q0_9ROSI</name>
<dbReference type="Gene3D" id="2.40.100.10">
    <property type="entry name" value="Cyclophilin-like"/>
    <property type="match status" value="1"/>
</dbReference>
<dbReference type="PROSITE" id="PS50072">
    <property type="entry name" value="CSA_PPIASE_2"/>
    <property type="match status" value="1"/>
</dbReference>
<evidence type="ECO:0000313" key="2">
    <source>
        <dbReference type="EMBL" id="KAB5537376.1"/>
    </source>
</evidence>
<dbReference type="InterPro" id="IPR044233">
    <property type="entry name" value="CYP23-like"/>
</dbReference>
<dbReference type="PANTHER" id="PTHR47511">
    <property type="entry name" value="PEPTIDYL-PROLYL CIS-TRANS ISOMERASE CYP23"/>
    <property type="match status" value="1"/>
</dbReference>
<dbReference type="Pfam" id="PF00160">
    <property type="entry name" value="Pro_isomerase"/>
    <property type="match status" value="1"/>
</dbReference>
<dbReference type="PANTHER" id="PTHR47511:SF1">
    <property type="entry name" value="PEPTIDYL-PROLYL CIS-TRANS ISOMERASE CYP23"/>
    <property type="match status" value="1"/>
</dbReference>
<evidence type="ECO:0000259" key="1">
    <source>
        <dbReference type="PROSITE" id="PS50072"/>
    </source>
</evidence>
<feature type="domain" description="PPIase cyclophilin-type" evidence="1">
    <location>
        <begin position="79"/>
        <end position="232"/>
    </location>
</feature>
<keyword evidence="3" id="KW-1185">Reference proteome</keyword>
<sequence length="296" mass="33372">MECILNLVLVAEQGQTVPFIHLSFPLLTTFRSGAKFEREKDEDPMVGGLLCICCPRCCRLVSGSSPKFCSCRFPGSFFTNYGDIEFGFFPSVAPQTVDHIFKLVRLGCYNTNHFFRVDKGFVAQVADVVGGRSAPMNEEQRKEAKKTVAGEFSDVKHVRGILSMGRYDDPNSAQSSFSMLLGNAPHLDGQYAIFGKVTKGDDTLTKLEQLPTRKEGMFVMPTERITILSSYYYDTEMESCEEEKSVLKRRLAASAVEVERQVILKFGERRVHVVWHNAEQAPTHPFSHVQRMKCFP</sequence>
<dbReference type="CDD" id="cd00317">
    <property type="entry name" value="cyclophilin"/>
    <property type="match status" value="1"/>
</dbReference>
<dbReference type="AlphaFoldDB" id="A0A5N5L5Q0"/>
<accession>A0A5N5L5Q0</accession>
<dbReference type="SUPFAM" id="SSF50891">
    <property type="entry name" value="Cyclophilin-like"/>
    <property type="match status" value="1"/>
</dbReference>
<reference evidence="3" key="1">
    <citation type="journal article" date="2019" name="Gigascience">
        <title>De novo genome assembly of the endangered Acer yangbiense, a plant species with extremely small populations endemic to Yunnan Province, China.</title>
        <authorList>
            <person name="Yang J."/>
            <person name="Wariss H.M."/>
            <person name="Tao L."/>
            <person name="Zhang R."/>
            <person name="Yun Q."/>
            <person name="Hollingsworth P."/>
            <person name="Dao Z."/>
            <person name="Luo G."/>
            <person name="Guo H."/>
            <person name="Ma Y."/>
            <person name="Sun W."/>
        </authorList>
    </citation>
    <scope>NUCLEOTIDE SEQUENCE [LARGE SCALE GENOMIC DNA]</scope>
    <source>
        <strain evidence="3">cv. br00</strain>
    </source>
</reference>
<dbReference type="Proteomes" id="UP000326939">
    <property type="component" value="Chromosome 10"/>
</dbReference>
<protein>
    <recommendedName>
        <fullName evidence="1">PPIase cyclophilin-type domain-containing protein</fullName>
    </recommendedName>
</protein>
<dbReference type="EMBL" id="VDCV01000010">
    <property type="protein sequence ID" value="KAB5537376.1"/>
    <property type="molecule type" value="Genomic_DNA"/>
</dbReference>
<dbReference type="InterPro" id="IPR002130">
    <property type="entry name" value="Cyclophilin-type_PPIase_dom"/>
</dbReference>
<dbReference type="InterPro" id="IPR029000">
    <property type="entry name" value="Cyclophilin-like_dom_sf"/>
</dbReference>